<feature type="non-terminal residue" evidence="1">
    <location>
        <position position="1"/>
    </location>
</feature>
<sequence>PHGCRFELGKVVKVVESDWRGGGAVISGGEGQVRCDGKIG</sequence>
<comment type="caution">
    <text evidence="1">The sequence shown here is derived from an EMBL/GenBank/DDBJ whole genome shotgun (WGS) entry which is preliminary data.</text>
</comment>
<accession>A0A699THI4</accession>
<dbReference type="EMBL" id="BKCJ011250004">
    <property type="protein sequence ID" value="GFD10092.1"/>
    <property type="molecule type" value="Genomic_DNA"/>
</dbReference>
<dbReference type="AlphaFoldDB" id="A0A699THI4"/>
<evidence type="ECO:0000313" key="1">
    <source>
        <dbReference type="EMBL" id="GFD10092.1"/>
    </source>
</evidence>
<name>A0A699THI4_TANCI</name>
<gene>
    <name evidence="1" type="ORF">Tci_882061</name>
</gene>
<protein>
    <submittedName>
        <fullName evidence="1">Uncharacterized protein</fullName>
    </submittedName>
</protein>
<reference evidence="1" key="1">
    <citation type="journal article" date="2019" name="Sci. Rep.">
        <title>Draft genome of Tanacetum cinerariifolium, the natural source of mosquito coil.</title>
        <authorList>
            <person name="Yamashiro T."/>
            <person name="Shiraishi A."/>
            <person name="Satake H."/>
            <person name="Nakayama K."/>
        </authorList>
    </citation>
    <scope>NUCLEOTIDE SEQUENCE</scope>
</reference>
<proteinExistence type="predicted"/>
<organism evidence="1">
    <name type="scientific">Tanacetum cinerariifolium</name>
    <name type="common">Dalmatian daisy</name>
    <name type="synonym">Chrysanthemum cinerariifolium</name>
    <dbReference type="NCBI Taxonomy" id="118510"/>
    <lineage>
        <taxon>Eukaryota</taxon>
        <taxon>Viridiplantae</taxon>
        <taxon>Streptophyta</taxon>
        <taxon>Embryophyta</taxon>
        <taxon>Tracheophyta</taxon>
        <taxon>Spermatophyta</taxon>
        <taxon>Magnoliopsida</taxon>
        <taxon>eudicotyledons</taxon>
        <taxon>Gunneridae</taxon>
        <taxon>Pentapetalae</taxon>
        <taxon>asterids</taxon>
        <taxon>campanulids</taxon>
        <taxon>Asterales</taxon>
        <taxon>Asteraceae</taxon>
        <taxon>Asteroideae</taxon>
        <taxon>Anthemideae</taxon>
        <taxon>Anthemidinae</taxon>
        <taxon>Tanacetum</taxon>
    </lineage>
</organism>